<evidence type="ECO:0000256" key="2">
    <source>
        <dbReference type="ARBA" id="ARBA00022741"/>
    </source>
</evidence>
<accession>A0A133PPC8</accession>
<dbReference type="InterPro" id="IPR036371">
    <property type="entry name" value="TPK_B1-bd_sf"/>
</dbReference>
<dbReference type="NCBIfam" id="TIGR01378">
    <property type="entry name" value="thi_PPkinase"/>
    <property type="match status" value="1"/>
</dbReference>
<evidence type="ECO:0000313" key="7">
    <source>
        <dbReference type="EMBL" id="KXA30496.1"/>
    </source>
</evidence>
<dbReference type="AlphaFoldDB" id="A0A133PPC8"/>
<name>A0A133PPC8_9FIRM</name>
<dbReference type="Pfam" id="PF04263">
    <property type="entry name" value="TPK_catalytic"/>
    <property type="match status" value="1"/>
</dbReference>
<dbReference type="GO" id="GO:0004788">
    <property type="term" value="F:thiamine diphosphokinase activity"/>
    <property type="evidence" value="ECO:0007669"/>
    <property type="project" value="UniProtKB-UniRule"/>
</dbReference>
<dbReference type="PANTHER" id="PTHR41299:SF1">
    <property type="entry name" value="THIAMINE PYROPHOSPHOKINASE"/>
    <property type="match status" value="1"/>
</dbReference>
<evidence type="ECO:0000259" key="6">
    <source>
        <dbReference type="SMART" id="SM00983"/>
    </source>
</evidence>
<dbReference type="EC" id="2.7.6.2" evidence="5"/>
<dbReference type="RefSeq" id="WP_060800119.1">
    <property type="nucleotide sequence ID" value="NZ_KQ957097.1"/>
</dbReference>
<sequence length="211" mass="23763">MKKALLISAGRQVSKELIEKYPDRFIIVADGGARLLMKYDLGADILLGDLDSIGEEALDYIKEHKIEVKKFPAKKDFTDTELALSYLVDEGYKDIVILGALGTRLDHELANLLNLKKLYKKGISAKIEDDYNEVIYVEEGSYDFVKNNKKYFSLINAGDRMNFTTKGLYYEVEDLEINSENPSRGVSNEMVGDSATIKINQGSAFIIQSRD</sequence>
<evidence type="ECO:0000256" key="3">
    <source>
        <dbReference type="ARBA" id="ARBA00022777"/>
    </source>
</evidence>
<comment type="caution">
    <text evidence="7">The sequence shown here is derived from an EMBL/GenBank/DDBJ whole genome shotgun (WGS) entry which is preliminary data.</text>
</comment>
<dbReference type="InterPro" id="IPR036759">
    <property type="entry name" value="TPK_catalytic_sf"/>
</dbReference>
<dbReference type="EMBL" id="LRQE01000025">
    <property type="protein sequence ID" value="KXA30496.1"/>
    <property type="molecule type" value="Genomic_DNA"/>
</dbReference>
<dbReference type="SMART" id="SM00983">
    <property type="entry name" value="TPK_B1_binding"/>
    <property type="match status" value="1"/>
</dbReference>
<evidence type="ECO:0000256" key="5">
    <source>
        <dbReference type="NCBIfam" id="TIGR01378"/>
    </source>
</evidence>
<keyword evidence="4" id="KW-0067">ATP-binding</keyword>
<dbReference type="Proteomes" id="UP000070174">
    <property type="component" value="Unassembled WGS sequence"/>
</dbReference>
<dbReference type="SUPFAM" id="SSF63999">
    <property type="entry name" value="Thiamin pyrophosphokinase, catalytic domain"/>
    <property type="match status" value="1"/>
</dbReference>
<keyword evidence="2" id="KW-0547">Nucleotide-binding</keyword>
<dbReference type="GO" id="GO:0016301">
    <property type="term" value="F:kinase activity"/>
    <property type="evidence" value="ECO:0007669"/>
    <property type="project" value="UniProtKB-KW"/>
</dbReference>
<gene>
    <name evidence="7" type="ORF">HMPREF3229_00959</name>
</gene>
<dbReference type="GO" id="GO:0005524">
    <property type="term" value="F:ATP binding"/>
    <property type="evidence" value="ECO:0007669"/>
    <property type="project" value="UniProtKB-KW"/>
</dbReference>
<evidence type="ECO:0000313" key="8">
    <source>
        <dbReference type="Proteomes" id="UP000070174"/>
    </source>
</evidence>
<proteinExistence type="predicted"/>
<protein>
    <recommendedName>
        <fullName evidence="5">Thiamine diphosphokinase</fullName>
        <ecNumber evidence="5">2.7.6.2</ecNumber>
    </recommendedName>
</protein>
<organism evidence="7">
    <name type="scientific">Peptoniphilus harei</name>
    <dbReference type="NCBI Taxonomy" id="54005"/>
    <lineage>
        <taxon>Bacteria</taxon>
        <taxon>Bacillati</taxon>
        <taxon>Bacillota</taxon>
        <taxon>Tissierellia</taxon>
        <taxon>Tissierellales</taxon>
        <taxon>Peptoniphilaceae</taxon>
        <taxon>Peptoniphilus</taxon>
    </lineage>
</organism>
<evidence type="ECO:0000256" key="1">
    <source>
        <dbReference type="ARBA" id="ARBA00022679"/>
    </source>
</evidence>
<dbReference type="PATRIC" id="fig|54005.3.peg.944"/>
<dbReference type="InterPro" id="IPR007371">
    <property type="entry name" value="TPK_catalytic"/>
</dbReference>
<keyword evidence="1" id="KW-0808">Transferase</keyword>
<dbReference type="InterPro" id="IPR053149">
    <property type="entry name" value="TPK"/>
</dbReference>
<dbReference type="InterPro" id="IPR006282">
    <property type="entry name" value="Thi_PPkinase"/>
</dbReference>
<dbReference type="InterPro" id="IPR007373">
    <property type="entry name" value="Thiamin_PyroPKinase_B1-bd"/>
</dbReference>
<dbReference type="GO" id="GO:0009229">
    <property type="term" value="P:thiamine diphosphate biosynthetic process"/>
    <property type="evidence" value="ECO:0007669"/>
    <property type="project" value="InterPro"/>
</dbReference>
<evidence type="ECO:0000256" key="4">
    <source>
        <dbReference type="ARBA" id="ARBA00022840"/>
    </source>
</evidence>
<feature type="domain" description="Thiamin pyrophosphokinase thiamin-binding" evidence="6">
    <location>
        <begin position="140"/>
        <end position="205"/>
    </location>
</feature>
<dbReference type="GO" id="GO:0006772">
    <property type="term" value="P:thiamine metabolic process"/>
    <property type="evidence" value="ECO:0007669"/>
    <property type="project" value="UniProtKB-UniRule"/>
</dbReference>
<dbReference type="PANTHER" id="PTHR41299">
    <property type="entry name" value="THIAMINE PYROPHOSPHOKINASE"/>
    <property type="match status" value="1"/>
</dbReference>
<dbReference type="Gene3D" id="3.40.50.10240">
    <property type="entry name" value="Thiamin pyrophosphokinase, catalytic domain"/>
    <property type="match status" value="1"/>
</dbReference>
<keyword evidence="3 7" id="KW-0418">Kinase</keyword>
<dbReference type="SUPFAM" id="SSF63862">
    <property type="entry name" value="Thiamin pyrophosphokinase, substrate-binding domain"/>
    <property type="match status" value="1"/>
</dbReference>
<reference evidence="7 8" key="1">
    <citation type="submission" date="2016-01" db="EMBL/GenBank/DDBJ databases">
        <authorList>
            <person name="Oliw E.H."/>
        </authorList>
    </citation>
    <scope>NUCLEOTIDE SEQUENCE [LARGE SCALE GENOMIC DNA]</scope>
    <source>
        <strain evidence="7 8">CMW7756A</strain>
    </source>
</reference>
<dbReference type="GO" id="GO:0030975">
    <property type="term" value="F:thiamine binding"/>
    <property type="evidence" value="ECO:0007669"/>
    <property type="project" value="InterPro"/>
</dbReference>
<dbReference type="Pfam" id="PF04265">
    <property type="entry name" value="TPK_B1_binding"/>
    <property type="match status" value="1"/>
</dbReference>
<dbReference type="CDD" id="cd07995">
    <property type="entry name" value="TPK"/>
    <property type="match status" value="1"/>
</dbReference>